<dbReference type="Proteomes" id="UP001601627">
    <property type="component" value="Unassembled WGS sequence"/>
</dbReference>
<sequence>MDLDELLELEHRGWRSLCDGTGGDFYGRLMTENGVMVLAHGHVFHRQDVIDSLSEAPPWRTYEITEERIIPLSESSAVLVYRGRAYREGAEPAFTALMSSVYVRRGTEWALAVYQQTPVPEVIDH</sequence>
<dbReference type="InterPro" id="IPR032710">
    <property type="entry name" value="NTF2-like_dom_sf"/>
</dbReference>
<feature type="domain" description="DUF4440" evidence="1">
    <location>
        <begin position="6"/>
        <end position="110"/>
    </location>
</feature>
<dbReference type="RefSeq" id="WP_149552320.1">
    <property type="nucleotide sequence ID" value="NZ_JBHVZQ010000002.1"/>
</dbReference>
<evidence type="ECO:0000313" key="2">
    <source>
        <dbReference type="EMBL" id="MFF1272426.1"/>
    </source>
</evidence>
<gene>
    <name evidence="2" type="ORF">ACFVZC_03230</name>
</gene>
<protein>
    <submittedName>
        <fullName evidence="2">Nuclear transport factor 2 family protein</fullName>
    </submittedName>
</protein>
<reference evidence="2 3" key="1">
    <citation type="submission" date="2024-09" db="EMBL/GenBank/DDBJ databases">
        <title>The Natural Products Discovery Center: Release of the First 8490 Sequenced Strains for Exploring Actinobacteria Biosynthetic Diversity.</title>
        <authorList>
            <person name="Kalkreuter E."/>
            <person name="Kautsar S.A."/>
            <person name="Yang D."/>
            <person name="Bader C.D."/>
            <person name="Teijaro C.N."/>
            <person name="Fluegel L."/>
            <person name="Davis C.M."/>
            <person name="Simpson J.R."/>
            <person name="Lauterbach L."/>
            <person name="Steele A.D."/>
            <person name="Gui C."/>
            <person name="Meng S."/>
            <person name="Li G."/>
            <person name="Viehrig K."/>
            <person name="Ye F."/>
            <person name="Su P."/>
            <person name="Kiefer A.F."/>
            <person name="Nichols A."/>
            <person name="Cepeda A.J."/>
            <person name="Yan W."/>
            <person name="Fan B."/>
            <person name="Jiang Y."/>
            <person name="Adhikari A."/>
            <person name="Zheng C.-J."/>
            <person name="Schuster L."/>
            <person name="Cowan T.M."/>
            <person name="Smanski M.J."/>
            <person name="Chevrette M.G."/>
            <person name="De Carvalho L.P.S."/>
            <person name="Shen B."/>
        </authorList>
    </citation>
    <scope>NUCLEOTIDE SEQUENCE [LARGE SCALE GENOMIC DNA]</scope>
    <source>
        <strain evidence="2 3">NPDC058328</strain>
    </source>
</reference>
<comment type="caution">
    <text evidence="2">The sequence shown here is derived from an EMBL/GenBank/DDBJ whole genome shotgun (WGS) entry which is preliminary data.</text>
</comment>
<organism evidence="2 3">
    <name type="scientific">Streptomyces marokkonensis</name>
    <dbReference type="NCBI Taxonomy" id="324855"/>
    <lineage>
        <taxon>Bacteria</taxon>
        <taxon>Bacillati</taxon>
        <taxon>Actinomycetota</taxon>
        <taxon>Actinomycetes</taxon>
        <taxon>Kitasatosporales</taxon>
        <taxon>Streptomycetaceae</taxon>
        <taxon>Streptomyces</taxon>
    </lineage>
</organism>
<evidence type="ECO:0000259" key="1">
    <source>
        <dbReference type="Pfam" id="PF14534"/>
    </source>
</evidence>
<keyword evidence="3" id="KW-1185">Reference proteome</keyword>
<evidence type="ECO:0000313" key="3">
    <source>
        <dbReference type="Proteomes" id="UP001601627"/>
    </source>
</evidence>
<dbReference type="Gene3D" id="3.10.450.50">
    <property type="match status" value="1"/>
</dbReference>
<dbReference type="InterPro" id="IPR027843">
    <property type="entry name" value="DUF4440"/>
</dbReference>
<name>A0ABW6Q0P0_9ACTN</name>
<accession>A0ABW6Q0P0</accession>
<dbReference type="Pfam" id="PF14534">
    <property type="entry name" value="DUF4440"/>
    <property type="match status" value="1"/>
</dbReference>
<dbReference type="EMBL" id="JBHVZQ010000002">
    <property type="protein sequence ID" value="MFF1272426.1"/>
    <property type="molecule type" value="Genomic_DNA"/>
</dbReference>
<proteinExistence type="predicted"/>
<dbReference type="SUPFAM" id="SSF54427">
    <property type="entry name" value="NTF2-like"/>
    <property type="match status" value="1"/>
</dbReference>